<keyword evidence="4 7" id="KW-0378">Hydrolase</keyword>
<name>A0A7C5LVP3_9PROT</name>
<dbReference type="Pfam" id="PF00933">
    <property type="entry name" value="Glyco_hydro_3"/>
    <property type="match status" value="1"/>
</dbReference>
<organism evidence="7">
    <name type="scientific">Hellea balneolensis</name>
    <dbReference type="NCBI Taxonomy" id="287478"/>
    <lineage>
        <taxon>Bacteria</taxon>
        <taxon>Pseudomonadati</taxon>
        <taxon>Pseudomonadota</taxon>
        <taxon>Alphaproteobacteria</taxon>
        <taxon>Maricaulales</taxon>
        <taxon>Robiginitomaculaceae</taxon>
        <taxon>Hellea</taxon>
    </lineage>
</organism>
<dbReference type="GO" id="GO:0004563">
    <property type="term" value="F:beta-N-acetylhexosaminidase activity"/>
    <property type="evidence" value="ECO:0007669"/>
    <property type="project" value="UniProtKB-EC"/>
</dbReference>
<evidence type="ECO:0000256" key="5">
    <source>
        <dbReference type="ARBA" id="ARBA00023295"/>
    </source>
</evidence>
<dbReference type="SUPFAM" id="SSF51445">
    <property type="entry name" value="(Trans)glycosidases"/>
    <property type="match status" value="1"/>
</dbReference>
<dbReference type="InterPro" id="IPR017853">
    <property type="entry name" value="GH"/>
</dbReference>
<comment type="similarity">
    <text evidence="2">Belongs to the glycosyl hydrolase 3 family.</text>
</comment>
<evidence type="ECO:0000256" key="4">
    <source>
        <dbReference type="ARBA" id="ARBA00022801"/>
    </source>
</evidence>
<dbReference type="Proteomes" id="UP000885830">
    <property type="component" value="Unassembled WGS sequence"/>
</dbReference>
<gene>
    <name evidence="7" type="primary">nagZ</name>
    <name evidence="7" type="ORF">ENJ42_00325</name>
</gene>
<dbReference type="PANTHER" id="PTHR30480:SF13">
    <property type="entry name" value="BETA-HEXOSAMINIDASE"/>
    <property type="match status" value="1"/>
</dbReference>
<feature type="domain" description="Glycoside hydrolase family 3 N-terminal" evidence="6">
    <location>
        <begin position="29"/>
        <end position="284"/>
    </location>
</feature>
<dbReference type="GO" id="GO:0005975">
    <property type="term" value="P:carbohydrate metabolic process"/>
    <property type="evidence" value="ECO:0007669"/>
    <property type="project" value="InterPro"/>
</dbReference>
<evidence type="ECO:0000256" key="2">
    <source>
        <dbReference type="ARBA" id="ARBA00005336"/>
    </source>
</evidence>
<keyword evidence="5 7" id="KW-0326">Glycosidase</keyword>
<comment type="caution">
    <text evidence="7">The sequence shown here is derived from an EMBL/GenBank/DDBJ whole genome shotgun (WGS) entry which is preliminary data.</text>
</comment>
<dbReference type="Gene3D" id="3.20.20.300">
    <property type="entry name" value="Glycoside hydrolase, family 3, N-terminal domain"/>
    <property type="match status" value="1"/>
</dbReference>
<proteinExistence type="inferred from homology"/>
<sequence>MTPVIFGCSGPQLSSGEVAFFRDCNPWAFILFGRNIESPEQVRKLCADLRESVGRDALIFTDQEGGRVQRLGPPLWRKAPWASLFDTLYDIDETAALRAIWLNFRLIAEELRLAGITADCAPVLDLPVFGADPIVSDRAFSTDKYRMVHMADACMAGLIDGGVVPVIKHMPGHGRATVDSHKSLPIIDTPIEILDETDFFPFKALAQAPMAMTAHVVLSEIDPKKPATISKKVIDKIIRDRLGFDGLLMSDDLDMKALSGDLTQLTEQTLAAGCDIVLQCSGELPAMVKIAKGLPPLDGKSAERARIAELMSDEWVPFDQVDALREYEDIMRLLDKDDE</sequence>
<dbReference type="InterPro" id="IPR019800">
    <property type="entry name" value="Glyco_hydro_3_AS"/>
</dbReference>
<dbReference type="NCBIfam" id="NF003740">
    <property type="entry name" value="PRK05337.1"/>
    <property type="match status" value="1"/>
</dbReference>
<dbReference type="InterPro" id="IPR001764">
    <property type="entry name" value="Glyco_hydro_3_N"/>
</dbReference>
<dbReference type="GO" id="GO:0009254">
    <property type="term" value="P:peptidoglycan turnover"/>
    <property type="evidence" value="ECO:0007669"/>
    <property type="project" value="TreeGrafter"/>
</dbReference>
<dbReference type="EMBL" id="DRMJ01000017">
    <property type="protein sequence ID" value="HHL42036.1"/>
    <property type="molecule type" value="Genomic_DNA"/>
</dbReference>
<evidence type="ECO:0000256" key="3">
    <source>
        <dbReference type="ARBA" id="ARBA00012663"/>
    </source>
</evidence>
<protein>
    <recommendedName>
        <fullName evidence="3">beta-N-acetylhexosaminidase</fullName>
        <ecNumber evidence="3">3.2.1.52</ecNumber>
    </recommendedName>
</protein>
<dbReference type="PANTHER" id="PTHR30480">
    <property type="entry name" value="BETA-HEXOSAMINIDASE-RELATED"/>
    <property type="match status" value="1"/>
</dbReference>
<comment type="catalytic activity">
    <reaction evidence="1">
        <text>Hydrolysis of terminal non-reducing N-acetyl-D-hexosamine residues in N-acetyl-beta-D-hexosaminides.</text>
        <dbReference type="EC" id="3.2.1.52"/>
    </reaction>
</comment>
<accession>A0A7C5LVP3</accession>
<dbReference type="EC" id="3.2.1.52" evidence="3"/>
<evidence type="ECO:0000256" key="1">
    <source>
        <dbReference type="ARBA" id="ARBA00001231"/>
    </source>
</evidence>
<reference evidence="7" key="1">
    <citation type="journal article" date="2020" name="mSystems">
        <title>Genome- and Community-Level Interaction Insights into Carbon Utilization and Element Cycling Functions of Hydrothermarchaeota in Hydrothermal Sediment.</title>
        <authorList>
            <person name="Zhou Z."/>
            <person name="Liu Y."/>
            <person name="Xu W."/>
            <person name="Pan J."/>
            <person name="Luo Z.H."/>
            <person name="Li M."/>
        </authorList>
    </citation>
    <scope>NUCLEOTIDE SEQUENCE [LARGE SCALE GENOMIC DNA]</scope>
    <source>
        <strain evidence="7">HyVt-485</strain>
    </source>
</reference>
<dbReference type="InterPro" id="IPR036962">
    <property type="entry name" value="Glyco_hydro_3_N_sf"/>
</dbReference>
<evidence type="ECO:0000259" key="6">
    <source>
        <dbReference type="Pfam" id="PF00933"/>
    </source>
</evidence>
<dbReference type="PROSITE" id="PS00775">
    <property type="entry name" value="GLYCOSYL_HYDROL_F3"/>
    <property type="match status" value="1"/>
</dbReference>
<dbReference type="InterPro" id="IPR050226">
    <property type="entry name" value="NagZ_Beta-hexosaminidase"/>
</dbReference>
<dbReference type="AlphaFoldDB" id="A0A7C5LVP3"/>
<evidence type="ECO:0000313" key="7">
    <source>
        <dbReference type="EMBL" id="HHL42036.1"/>
    </source>
</evidence>